<dbReference type="SUPFAM" id="SSF57414">
    <property type="entry name" value="Hairpin loop containing domain-like"/>
    <property type="match status" value="1"/>
</dbReference>
<proteinExistence type="predicted"/>
<feature type="domain" description="Apple" evidence="1">
    <location>
        <begin position="37"/>
        <end position="108"/>
    </location>
</feature>
<evidence type="ECO:0000259" key="1">
    <source>
        <dbReference type="Pfam" id="PF00024"/>
    </source>
</evidence>
<evidence type="ECO:0000313" key="3">
    <source>
        <dbReference type="Proteomes" id="UP000440367"/>
    </source>
</evidence>
<evidence type="ECO:0000313" key="2">
    <source>
        <dbReference type="EMBL" id="KAE9258348.1"/>
    </source>
</evidence>
<gene>
    <name evidence="2" type="ORF">PF002_g160</name>
</gene>
<sequence>MVSTVSMTDFSPPLEIFPTTDTIEARRRLSTDALNSFRAIDKKGLRGFLEGGVFSLSTPLACAEHCIADPLCLSFDFETVSFDCYISHSDRYAHPEAYLDFPTGVYYEWQGVVDAPEIEPSGGLFNTQIVVRLLTAKLGAEIHYHVISSTKLVTTNLTATGLFGTGQNFSVAASGDIITLPKYSCKIYAIAAKEGMNDSTLVVSNEYQIFPSKYVYLVPNFNGEYHGRVARIELDLKGKKRPRPARFLEFSDYETPNGIGPYDGQVNVIDMSTLDLVFKGFYGGFTAFSKATFVNETYLVPAADDPKYSTTEWRVALKAQYTPSTTHSGFGSPAELERDVEYLYLVPFYNGTIYASKVLRVLALTFASTTPIVETLDVGSLDKSLKGFGSSFSDDLTAALRSQVPDFADTDLRGFNGGVVSGKYGFFVPYFNGATFSGKVCRINLDKFDEVQTLDLTQLDSKLRGFADGILSRVEETLEANLFDEFQIRLGTTDPYDYHY</sequence>
<dbReference type="Proteomes" id="UP000440367">
    <property type="component" value="Unassembled WGS sequence"/>
</dbReference>
<name>A0A6A4AKV3_9STRA</name>
<organism evidence="2 3">
    <name type="scientific">Phytophthora fragariae</name>
    <dbReference type="NCBI Taxonomy" id="53985"/>
    <lineage>
        <taxon>Eukaryota</taxon>
        <taxon>Sar</taxon>
        <taxon>Stramenopiles</taxon>
        <taxon>Oomycota</taxon>
        <taxon>Peronosporomycetes</taxon>
        <taxon>Peronosporales</taxon>
        <taxon>Peronosporaceae</taxon>
        <taxon>Phytophthora</taxon>
    </lineage>
</organism>
<accession>A0A6A4AKV3</accession>
<dbReference type="Pfam" id="PF00024">
    <property type="entry name" value="PAN_1"/>
    <property type="match status" value="1"/>
</dbReference>
<dbReference type="AlphaFoldDB" id="A0A6A4AKV3"/>
<reference evidence="2 3" key="1">
    <citation type="submission" date="2018-08" db="EMBL/GenBank/DDBJ databases">
        <title>Genomic investigation of the strawberry pathogen Phytophthora fragariae indicates pathogenicity is determined by transcriptional variation in three key races.</title>
        <authorList>
            <person name="Adams T.M."/>
            <person name="Armitage A.D."/>
            <person name="Sobczyk M.K."/>
            <person name="Bates H.J."/>
            <person name="Dunwell J.M."/>
            <person name="Nellist C.F."/>
            <person name="Harrison R.J."/>
        </authorList>
    </citation>
    <scope>NUCLEOTIDE SEQUENCE [LARGE SCALE GENOMIC DNA]</scope>
    <source>
        <strain evidence="2 3">BC-1</strain>
    </source>
</reference>
<comment type="caution">
    <text evidence="2">The sequence shown here is derived from an EMBL/GenBank/DDBJ whole genome shotgun (WGS) entry which is preliminary data.</text>
</comment>
<protein>
    <recommendedName>
        <fullName evidence="1">Apple domain-containing protein</fullName>
    </recommendedName>
</protein>
<dbReference type="EMBL" id="QXGD01000003">
    <property type="protein sequence ID" value="KAE9258348.1"/>
    <property type="molecule type" value="Genomic_DNA"/>
</dbReference>
<dbReference type="InterPro" id="IPR003609">
    <property type="entry name" value="Pan_app"/>
</dbReference>